<dbReference type="AlphaFoldDB" id="A0A0M2SHH6"/>
<feature type="domain" description="Peptidase M24" evidence="1">
    <location>
        <begin position="151"/>
        <end position="359"/>
    </location>
</feature>
<dbReference type="Gene3D" id="3.40.350.10">
    <property type="entry name" value="Creatinase/prolidase N-terminal domain"/>
    <property type="match status" value="1"/>
</dbReference>
<dbReference type="PANTHER" id="PTHR46112:SF2">
    <property type="entry name" value="XAA-PRO AMINOPEPTIDASE P-RELATED"/>
    <property type="match status" value="1"/>
</dbReference>
<keyword evidence="4" id="KW-1185">Reference proteome</keyword>
<dbReference type="RefSeq" id="WP_046517251.1">
    <property type="nucleotide sequence ID" value="NZ_LAYZ01000024.1"/>
</dbReference>
<accession>A0A0M2SHH6</accession>
<dbReference type="SUPFAM" id="SSF53092">
    <property type="entry name" value="Creatinase/prolidase N-terminal domain"/>
    <property type="match status" value="1"/>
</dbReference>
<proteinExistence type="predicted"/>
<evidence type="ECO:0000259" key="1">
    <source>
        <dbReference type="Pfam" id="PF00557"/>
    </source>
</evidence>
<dbReference type="PATRIC" id="fig|1432562.3.peg.1916"/>
<evidence type="ECO:0000313" key="4">
    <source>
        <dbReference type="Proteomes" id="UP000034287"/>
    </source>
</evidence>
<comment type="caution">
    <text evidence="3">The sequence shown here is derived from an EMBL/GenBank/DDBJ whole genome shotgun (WGS) entry which is preliminary data.</text>
</comment>
<dbReference type="InterPro" id="IPR029149">
    <property type="entry name" value="Creatin/AminoP/Spt16_N"/>
</dbReference>
<protein>
    <submittedName>
        <fullName evidence="3">X-Pro dipeptidase</fullName>
    </submittedName>
</protein>
<sequence>MDTRQRIENLREVMETRGIDAAVVFNFENQFYYSGLRAITYSRPIILIVERQRQSLIIPSLEENHAEEKTDVDHLYVYHEVAGKSDAATDYRELFDEVLSKLDPGATVGIEYGALPADYMMRIQDQGFPVADIGGEIVRLRAIKTEEEINMIRESGKLVSGALGRTIEQSAAGRSELEIDDYGNQFLFDEISRKYTDSTLDYFVMSPSGTRRTNMPHVFSNTRKLEQGDVIIHSRQVGLSGYRAECERTFFVGEPTERQREVFEVMLRAHIAALDFIKAGVRASEVNEAALAVIREAGLEEYVSHRTGHGIGIGQHEEPSLRFDNELVLAPGMVFCVEPGIYVPGVGGFRHSDTVVLREDGTDIITEYPRDLEHLIIK</sequence>
<dbReference type="Proteomes" id="UP000034287">
    <property type="component" value="Unassembled WGS sequence"/>
</dbReference>
<evidence type="ECO:0000259" key="2">
    <source>
        <dbReference type="Pfam" id="PF01321"/>
    </source>
</evidence>
<dbReference type="InterPro" id="IPR050659">
    <property type="entry name" value="Peptidase_M24B"/>
</dbReference>
<organism evidence="3 4">
    <name type="scientific">Salinicoccus sediminis</name>
    <dbReference type="NCBI Taxonomy" id="1432562"/>
    <lineage>
        <taxon>Bacteria</taxon>
        <taxon>Bacillati</taxon>
        <taxon>Bacillota</taxon>
        <taxon>Bacilli</taxon>
        <taxon>Bacillales</taxon>
        <taxon>Staphylococcaceae</taxon>
        <taxon>Salinicoccus</taxon>
    </lineage>
</organism>
<evidence type="ECO:0000313" key="3">
    <source>
        <dbReference type="EMBL" id="KKK34164.1"/>
    </source>
</evidence>
<reference evidence="3 4" key="1">
    <citation type="submission" date="2015-04" db="EMBL/GenBank/DDBJ databases">
        <title>Taxonomic description and genome sequence of Salinicoccus sediminis sp. nov., a novel hyper halotolerant bacterium isolated from marine sediment.</title>
        <authorList>
            <person name="Mathan Kumar R."/>
            <person name="Kaur G."/>
            <person name="Kumar N."/>
            <person name="Kumar A."/>
            <person name="Singh N.K."/>
            <person name="Kaur N."/>
            <person name="Mayilraj S."/>
        </authorList>
    </citation>
    <scope>NUCLEOTIDE SEQUENCE [LARGE SCALE GENOMIC DNA]</scope>
    <source>
        <strain evidence="3 4">SV-16</strain>
    </source>
</reference>
<feature type="domain" description="Creatinase N-terminal" evidence="2">
    <location>
        <begin position="6"/>
        <end position="143"/>
    </location>
</feature>
<gene>
    <name evidence="3" type="ORF">WN59_09675</name>
</gene>
<name>A0A0M2SHH6_9STAP</name>
<dbReference type="Gene3D" id="3.90.230.10">
    <property type="entry name" value="Creatinase/methionine aminopeptidase superfamily"/>
    <property type="match status" value="1"/>
</dbReference>
<dbReference type="Pfam" id="PF01321">
    <property type="entry name" value="Creatinase_N"/>
    <property type="match status" value="1"/>
</dbReference>
<dbReference type="InterPro" id="IPR036005">
    <property type="entry name" value="Creatinase/aminopeptidase-like"/>
</dbReference>
<dbReference type="EMBL" id="LAYZ01000024">
    <property type="protein sequence ID" value="KKK34164.1"/>
    <property type="molecule type" value="Genomic_DNA"/>
</dbReference>
<dbReference type="STRING" id="1432562.WN59_09675"/>
<dbReference type="InterPro" id="IPR000994">
    <property type="entry name" value="Pept_M24"/>
</dbReference>
<dbReference type="SUPFAM" id="SSF55920">
    <property type="entry name" value="Creatinase/aminopeptidase"/>
    <property type="match status" value="1"/>
</dbReference>
<dbReference type="PANTHER" id="PTHR46112">
    <property type="entry name" value="AMINOPEPTIDASE"/>
    <property type="match status" value="1"/>
</dbReference>
<dbReference type="InterPro" id="IPR000587">
    <property type="entry name" value="Creatinase_N"/>
</dbReference>
<dbReference type="Pfam" id="PF00557">
    <property type="entry name" value="Peptidase_M24"/>
    <property type="match status" value="1"/>
</dbReference>
<dbReference type="CDD" id="cd01066">
    <property type="entry name" value="APP_MetAP"/>
    <property type="match status" value="1"/>
</dbReference>